<evidence type="ECO:0000313" key="2">
    <source>
        <dbReference type="Proteomes" id="UP000014570"/>
    </source>
</evidence>
<organism evidence="1 2">
    <name type="scientific">Leptospira borgpetersenii serovar Javanica str. UI 09931</name>
    <dbReference type="NCBI Taxonomy" id="1049767"/>
    <lineage>
        <taxon>Bacteria</taxon>
        <taxon>Pseudomonadati</taxon>
        <taxon>Spirochaetota</taxon>
        <taxon>Spirochaetia</taxon>
        <taxon>Leptospirales</taxon>
        <taxon>Leptospiraceae</taxon>
        <taxon>Leptospira</taxon>
    </lineage>
</organism>
<comment type="caution">
    <text evidence="1">The sequence shown here is derived from an EMBL/GenBank/DDBJ whole genome shotgun (WGS) entry which is preliminary data.</text>
</comment>
<proteinExistence type="predicted"/>
<accession>A0AAV3J6G9</accession>
<reference evidence="1 2" key="1">
    <citation type="submission" date="2013-04" db="EMBL/GenBank/DDBJ databases">
        <authorList>
            <person name="Harkins D.M."/>
            <person name="Durkin A.S."/>
            <person name="Brinkac L.M."/>
            <person name="Haft D.H."/>
            <person name="Selengut J.D."/>
            <person name="Sanka R."/>
            <person name="DePew J."/>
            <person name="Purushe J."/>
            <person name="Chanthongthip A."/>
            <person name="Lattana O."/>
            <person name="Phetsouvanh R."/>
            <person name="Newton P.N."/>
            <person name="Vinetz J.M."/>
            <person name="Sutton G.G."/>
            <person name="Nierman W.C."/>
            <person name="Fouts D.E."/>
        </authorList>
    </citation>
    <scope>NUCLEOTIDE SEQUENCE [LARGE SCALE GENOMIC DNA]</scope>
    <source>
        <strain evidence="1 2">UI 09931</strain>
    </source>
</reference>
<gene>
    <name evidence="1" type="ORF">LEP1GSC103_1077</name>
</gene>
<dbReference type="EMBL" id="AHNP02000013">
    <property type="protein sequence ID" value="EPG56260.1"/>
    <property type="molecule type" value="Genomic_DNA"/>
</dbReference>
<evidence type="ECO:0000313" key="1">
    <source>
        <dbReference type="EMBL" id="EPG56260.1"/>
    </source>
</evidence>
<name>A0AAV3J6G9_LEPBO</name>
<dbReference type="Proteomes" id="UP000014570">
    <property type="component" value="Unassembled WGS sequence"/>
</dbReference>
<sequence>MGVIRIVAGFSLANTNRLKNPFDFCEWKGKTDFTPEIESEFDEPLSRIDRSSAF</sequence>
<dbReference type="AlphaFoldDB" id="A0AAV3J6G9"/>
<protein>
    <submittedName>
        <fullName evidence="1">Uncharacterized protein</fullName>
    </submittedName>
</protein>